<evidence type="ECO:0000313" key="2">
    <source>
        <dbReference type="EMBL" id="DAD26705.1"/>
    </source>
</evidence>
<feature type="compositionally biased region" description="Basic and acidic residues" evidence="1">
    <location>
        <begin position="40"/>
        <end position="50"/>
    </location>
</feature>
<proteinExistence type="predicted"/>
<sequence>MQLLCSNISHNTVKVFTDDDGGDTNNNAKASAKSPRAGTKKREELFKRWK</sequence>
<protein>
    <submittedName>
        <fullName evidence="2">Uncharacterized protein</fullName>
    </submittedName>
</protein>
<accession>A0A822Y6P8</accession>
<dbReference type="AlphaFoldDB" id="A0A822Y6P8"/>
<name>A0A822Y6P8_NELNU</name>
<evidence type="ECO:0000313" key="3">
    <source>
        <dbReference type="Proteomes" id="UP000607653"/>
    </source>
</evidence>
<reference evidence="2 3" key="1">
    <citation type="journal article" date="2020" name="Mol. Biol. Evol.">
        <title>Distinct Expression and Methylation Patterns for Genes with Different Fates following a Single Whole-Genome Duplication in Flowering Plants.</title>
        <authorList>
            <person name="Shi T."/>
            <person name="Rahmani R.S."/>
            <person name="Gugger P.F."/>
            <person name="Wang M."/>
            <person name="Li H."/>
            <person name="Zhang Y."/>
            <person name="Li Z."/>
            <person name="Wang Q."/>
            <person name="Van de Peer Y."/>
            <person name="Marchal K."/>
            <person name="Chen J."/>
        </authorList>
    </citation>
    <scope>NUCLEOTIDE SEQUENCE [LARGE SCALE GENOMIC DNA]</scope>
    <source>
        <tissue evidence="2">Leaf</tissue>
    </source>
</reference>
<organism evidence="2 3">
    <name type="scientific">Nelumbo nucifera</name>
    <name type="common">Sacred lotus</name>
    <dbReference type="NCBI Taxonomy" id="4432"/>
    <lineage>
        <taxon>Eukaryota</taxon>
        <taxon>Viridiplantae</taxon>
        <taxon>Streptophyta</taxon>
        <taxon>Embryophyta</taxon>
        <taxon>Tracheophyta</taxon>
        <taxon>Spermatophyta</taxon>
        <taxon>Magnoliopsida</taxon>
        <taxon>Proteales</taxon>
        <taxon>Nelumbonaceae</taxon>
        <taxon>Nelumbo</taxon>
    </lineage>
</organism>
<dbReference type="Proteomes" id="UP000607653">
    <property type="component" value="Unassembled WGS sequence"/>
</dbReference>
<feature type="region of interest" description="Disordered" evidence="1">
    <location>
        <begin position="17"/>
        <end position="50"/>
    </location>
</feature>
<evidence type="ECO:0000256" key="1">
    <source>
        <dbReference type="SAM" id="MobiDB-lite"/>
    </source>
</evidence>
<keyword evidence="3" id="KW-1185">Reference proteome</keyword>
<comment type="caution">
    <text evidence="2">The sequence shown here is derived from an EMBL/GenBank/DDBJ whole genome shotgun (WGS) entry which is preliminary data.</text>
</comment>
<dbReference type="EMBL" id="DUZY01000002">
    <property type="protein sequence ID" value="DAD26705.1"/>
    <property type="molecule type" value="Genomic_DNA"/>
</dbReference>
<gene>
    <name evidence="2" type="ORF">HUJ06_028173</name>
</gene>